<evidence type="ECO:0000313" key="2">
    <source>
        <dbReference type="Proteomes" id="UP001141933"/>
    </source>
</evidence>
<protein>
    <submittedName>
        <fullName evidence="1">Glycoside hydrolase family 18</fullName>
    </submittedName>
</protein>
<dbReference type="GO" id="GO:0016787">
    <property type="term" value="F:hydrolase activity"/>
    <property type="evidence" value="ECO:0007669"/>
    <property type="project" value="UniProtKB-KW"/>
</dbReference>
<organism evidence="1 2">
    <name type="scientific">Phocaeicola acetigenes</name>
    <dbReference type="NCBI Taxonomy" id="3016083"/>
    <lineage>
        <taxon>Bacteria</taxon>
        <taxon>Pseudomonadati</taxon>
        <taxon>Bacteroidota</taxon>
        <taxon>Bacteroidia</taxon>
        <taxon>Bacteroidales</taxon>
        <taxon>Bacteroidaceae</taxon>
        <taxon>Phocaeicola</taxon>
    </lineage>
</organism>
<dbReference type="SUPFAM" id="SSF51445">
    <property type="entry name" value="(Trans)glycosidases"/>
    <property type="match status" value="1"/>
</dbReference>
<dbReference type="Proteomes" id="UP001141933">
    <property type="component" value="Unassembled WGS sequence"/>
</dbReference>
<dbReference type="PROSITE" id="PS01095">
    <property type="entry name" value="GH18_1"/>
    <property type="match status" value="1"/>
</dbReference>
<dbReference type="Pfam" id="PF16141">
    <property type="entry name" value="GH18_BT1044-like"/>
    <property type="match status" value="2"/>
</dbReference>
<dbReference type="RefSeq" id="WP_269878600.1">
    <property type="nucleotide sequence ID" value="NZ_JAPZVM010000010.1"/>
</dbReference>
<name>A0ABT4PJX4_9BACT</name>
<accession>A0ABT4PJX4</accession>
<evidence type="ECO:0000313" key="1">
    <source>
        <dbReference type="EMBL" id="MCZ8373286.1"/>
    </source>
</evidence>
<gene>
    <name evidence="1" type="ORF">O6P32_11305</name>
</gene>
<dbReference type="Gene3D" id="3.20.20.80">
    <property type="entry name" value="Glycosidases"/>
    <property type="match status" value="1"/>
</dbReference>
<comment type="caution">
    <text evidence="1">The sequence shown here is derived from an EMBL/GenBank/DDBJ whole genome shotgun (WGS) entry which is preliminary data.</text>
</comment>
<dbReference type="EMBL" id="JAPZVM010000010">
    <property type="protein sequence ID" value="MCZ8373286.1"/>
    <property type="molecule type" value="Genomic_DNA"/>
</dbReference>
<reference evidence="1" key="1">
    <citation type="submission" date="2022-12" db="EMBL/GenBank/DDBJ databases">
        <title>Phocaeicola acetigenes sp. nov., isolated feces from a healthy human.</title>
        <authorList>
            <person name="Do H."/>
            <person name="Ha Y.B."/>
            <person name="Kim J.-S."/>
            <person name="Suh M.K."/>
            <person name="Kim H.S."/>
            <person name="Lee J.-S."/>
        </authorList>
    </citation>
    <scope>NUCLEOTIDE SEQUENCE</scope>
    <source>
        <strain evidence="1">KGMB11183</strain>
    </source>
</reference>
<dbReference type="InterPro" id="IPR001579">
    <property type="entry name" value="Glyco_hydro_18_chit_AS"/>
</dbReference>
<dbReference type="InterPro" id="IPR032320">
    <property type="entry name" value="GH18_BT1044-like"/>
</dbReference>
<dbReference type="PROSITE" id="PS51257">
    <property type="entry name" value="PROKAR_LIPOPROTEIN"/>
    <property type="match status" value="1"/>
</dbReference>
<sequence>MKNIIKSIGLCFGLGLALQACDDWTIPENEVIQNLEGTPKSEEYYEKLRAYKKTDHQLAFGWFGFWNGGTSTSARGSLRSVPDSVDLVAIWGTEHAFNLTQTKINDMRYVQEKFGTKVLFTIFAHEIPEPFDATPEGIKAYASAMCDTVYKYGYDGLDLDYEPGFGGSGPLVSGPGHMDNMEIFVRKLSERLGPTSGTGKLLVIDGVPYHLNEGLSALFDYGIVQAYSSRGDSDLQGRFNNAYANGWKPEQYIFTENFESLWKTGGTTNYRDKDGNIMNSLQGMARFNPEQGKKAGCGTYHMEYEYAHNPEYKFLRQAIQIMNPANPNN</sequence>
<keyword evidence="2" id="KW-1185">Reference proteome</keyword>
<proteinExistence type="predicted"/>
<dbReference type="InterPro" id="IPR017853">
    <property type="entry name" value="GH"/>
</dbReference>
<keyword evidence="1" id="KW-0378">Hydrolase</keyword>